<reference evidence="1 2" key="1">
    <citation type="submission" date="2015-09" db="EMBL/GenBank/DDBJ databases">
        <title>Atta colombica WGS genome.</title>
        <authorList>
            <person name="Nygaard S."/>
            <person name="Hu H."/>
            <person name="Boomsma J."/>
            <person name="Zhang G."/>
        </authorList>
    </citation>
    <scope>NUCLEOTIDE SEQUENCE [LARGE SCALE GENOMIC DNA]</scope>
    <source>
        <strain evidence="1">Treedump-2</strain>
        <tissue evidence="1">Whole body</tissue>
    </source>
</reference>
<name>A0A195AVU9_9HYME</name>
<organism evidence="1 2">
    <name type="scientific">Atta colombica</name>
    <dbReference type="NCBI Taxonomy" id="520822"/>
    <lineage>
        <taxon>Eukaryota</taxon>
        <taxon>Metazoa</taxon>
        <taxon>Ecdysozoa</taxon>
        <taxon>Arthropoda</taxon>
        <taxon>Hexapoda</taxon>
        <taxon>Insecta</taxon>
        <taxon>Pterygota</taxon>
        <taxon>Neoptera</taxon>
        <taxon>Endopterygota</taxon>
        <taxon>Hymenoptera</taxon>
        <taxon>Apocrita</taxon>
        <taxon>Aculeata</taxon>
        <taxon>Formicoidea</taxon>
        <taxon>Formicidae</taxon>
        <taxon>Myrmicinae</taxon>
        <taxon>Atta</taxon>
    </lineage>
</organism>
<proteinExistence type="predicted"/>
<gene>
    <name evidence="1" type="ORF">ALC53_13395</name>
</gene>
<dbReference type="EMBL" id="KQ976731">
    <property type="protein sequence ID" value="KYM76368.1"/>
    <property type="molecule type" value="Genomic_DNA"/>
</dbReference>
<dbReference type="AlphaFoldDB" id="A0A195AVU9"/>
<evidence type="ECO:0000313" key="1">
    <source>
        <dbReference type="EMBL" id="KYM76368.1"/>
    </source>
</evidence>
<keyword evidence="2" id="KW-1185">Reference proteome</keyword>
<sequence>MRTVLFHGTLRRAFGALSSGALTSAGLRKNVSRTRKSRERNPRAKANRKTCQSERRLLRVHRSRIVTALSLMVYSCAMYCPFWPQSVYTDYDCELYSEEFENFNSFLVFWSSTSSVATRYGLQTTEPKVPICIICCRHKSKNSINQESEPRVERKQMSFGQPQLRSGSFEALRCPAVPSSFKDQSSILTVAML</sequence>
<accession>A0A195AVU9</accession>
<protein>
    <submittedName>
        <fullName evidence="1">Uncharacterized protein</fullName>
    </submittedName>
</protein>
<evidence type="ECO:0000313" key="2">
    <source>
        <dbReference type="Proteomes" id="UP000078540"/>
    </source>
</evidence>
<dbReference type="Proteomes" id="UP000078540">
    <property type="component" value="Unassembled WGS sequence"/>
</dbReference>